<dbReference type="PANTHER" id="PTHR24198:SF165">
    <property type="entry name" value="ANKYRIN REPEAT-CONTAINING PROTEIN-RELATED"/>
    <property type="match status" value="1"/>
</dbReference>
<feature type="compositionally biased region" description="Acidic residues" evidence="4">
    <location>
        <begin position="247"/>
        <end position="271"/>
    </location>
</feature>
<dbReference type="Pfam" id="PF12796">
    <property type="entry name" value="Ank_2"/>
    <property type="match status" value="1"/>
</dbReference>
<evidence type="ECO:0000313" key="5">
    <source>
        <dbReference type="EMBL" id="KAF2228948.1"/>
    </source>
</evidence>
<evidence type="ECO:0000256" key="3">
    <source>
        <dbReference type="PROSITE-ProRule" id="PRU00023"/>
    </source>
</evidence>
<dbReference type="InterPro" id="IPR036770">
    <property type="entry name" value="Ankyrin_rpt-contain_sf"/>
</dbReference>
<dbReference type="PROSITE" id="PS50088">
    <property type="entry name" value="ANK_REPEAT"/>
    <property type="match status" value="1"/>
</dbReference>
<evidence type="ECO:0000313" key="6">
    <source>
        <dbReference type="Proteomes" id="UP000800092"/>
    </source>
</evidence>
<keyword evidence="1" id="KW-0677">Repeat</keyword>
<dbReference type="Proteomes" id="UP000800092">
    <property type="component" value="Unassembled WGS sequence"/>
</dbReference>
<dbReference type="EMBL" id="ML991882">
    <property type="protein sequence ID" value="KAF2228948.1"/>
    <property type="molecule type" value="Genomic_DNA"/>
</dbReference>
<accession>A0A6A6GTP9</accession>
<evidence type="ECO:0000256" key="1">
    <source>
        <dbReference type="ARBA" id="ARBA00022737"/>
    </source>
</evidence>
<dbReference type="OrthoDB" id="3649665at2759"/>
<dbReference type="PROSITE" id="PS50297">
    <property type="entry name" value="ANK_REP_REGION"/>
    <property type="match status" value="1"/>
</dbReference>
<feature type="compositionally biased region" description="Basic and acidic residues" evidence="4">
    <location>
        <begin position="273"/>
        <end position="299"/>
    </location>
</feature>
<reference evidence="5" key="1">
    <citation type="journal article" date="2020" name="Stud. Mycol.">
        <title>101 Dothideomycetes genomes: a test case for predicting lifestyles and emergence of pathogens.</title>
        <authorList>
            <person name="Haridas S."/>
            <person name="Albert R."/>
            <person name="Binder M."/>
            <person name="Bloem J."/>
            <person name="Labutti K."/>
            <person name="Salamov A."/>
            <person name="Andreopoulos B."/>
            <person name="Baker S."/>
            <person name="Barry K."/>
            <person name="Bills G."/>
            <person name="Bluhm B."/>
            <person name="Cannon C."/>
            <person name="Castanera R."/>
            <person name="Culley D."/>
            <person name="Daum C."/>
            <person name="Ezra D."/>
            <person name="Gonzalez J."/>
            <person name="Henrissat B."/>
            <person name="Kuo A."/>
            <person name="Liang C."/>
            <person name="Lipzen A."/>
            <person name="Lutzoni F."/>
            <person name="Magnuson J."/>
            <person name="Mondo S."/>
            <person name="Nolan M."/>
            <person name="Ohm R."/>
            <person name="Pangilinan J."/>
            <person name="Park H.-J."/>
            <person name="Ramirez L."/>
            <person name="Alfaro M."/>
            <person name="Sun H."/>
            <person name="Tritt A."/>
            <person name="Yoshinaga Y."/>
            <person name="Zwiers L.-H."/>
            <person name="Turgeon B."/>
            <person name="Goodwin S."/>
            <person name="Spatafora J."/>
            <person name="Crous P."/>
            <person name="Grigoriev I."/>
        </authorList>
    </citation>
    <scope>NUCLEOTIDE SEQUENCE</scope>
    <source>
        <strain evidence="5">Tuck. ex Michener</strain>
    </source>
</reference>
<dbReference type="PANTHER" id="PTHR24198">
    <property type="entry name" value="ANKYRIN REPEAT AND PROTEIN KINASE DOMAIN-CONTAINING PROTEIN"/>
    <property type="match status" value="1"/>
</dbReference>
<feature type="region of interest" description="Disordered" evidence="4">
    <location>
        <begin position="247"/>
        <end position="299"/>
    </location>
</feature>
<protein>
    <submittedName>
        <fullName evidence="5">Ankyrin</fullName>
    </submittedName>
</protein>
<dbReference type="GO" id="GO:0005737">
    <property type="term" value="C:cytoplasm"/>
    <property type="evidence" value="ECO:0007669"/>
    <property type="project" value="TreeGrafter"/>
</dbReference>
<dbReference type="Pfam" id="PF00023">
    <property type="entry name" value="Ank"/>
    <property type="match status" value="1"/>
</dbReference>
<dbReference type="InterPro" id="IPR002110">
    <property type="entry name" value="Ankyrin_rpt"/>
</dbReference>
<dbReference type="Gene3D" id="1.25.40.20">
    <property type="entry name" value="Ankyrin repeat-containing domain"/>
    <property type="match status" value="1"/>
</dbReference>
<keyword evidence="2 3" id="KW-0040">ANK repeat</keyword>
<evidence type="ECO:0000256" key="2">
    <source>
        <dbReference type="ARBA" id="ARBA00023043"/>
    </source>
</evidence>
<dbReference type="SMART" id="SM00248">
    <property type="entry name" value="ANK"/>
    <property type="match status" value="3"/>
</dbReference>
<organism evidence="5 6">
    <name type="scientific">Viridothelium virens</name>
    <name type="common">Speckled blister lichen</name>
    <name type="synonym">Trypethelium virens</name>
    <dbReference type="NCBI Taxonomy" id="1048519"/>
    <lineage>
        <taxon>Eukaryota</taxon>
        <taxon>Fungi</taxon>
        <taxon>Dikarya</taxon>
        <taxon>Ascomycota</taxon>
        <taxon>Pezizomycotina</taxon>
        <taxon>Dothideomycetes</taxon>
        <taxon>Dothideomycetes incertae sedis</taxon>
        <taxon>Trypetheliales</taxon>
        <taxon>Trypetheliaceae</taxon>
        <taxon>Viridothelium</taxon>
    </lineage>
</organism>
<sequence length="315" mass="35507">MNDTTLLKEMIHDGFNIAKSSNAAVCVSKAVPLTWAVCNRRPDVVDELLKAGAQVDAYGYTNVFGSQTCTATALQIASGVGNYDMVCKLLQAGADINARGGMKLGCTALSAASINGRLDIIHLLITNNPHRQKLKYECRRAAIHVRYASHNQIARILEDFVTSLTAELGRHEIDDGIDDVYACYVKSHSDWIRSIMCSKCLHLRSTEPRKWLASVLYFGNVLLPDKSGFRLKRRLDEDETLEEIEDLLEREEEQEEEEEEGKGEEEEDVDTIDNWRLDSNEEKSNHGDEDSDHEMEADKVFEGWEDFMDVDMLGQ</sequence>
<gene>
    <name evidence="5" type="ORF">EV356DRAFT_496969</name>
</gene>
<name>A0A6A6GTP9_VIRVR</name>
<evidence type="ECO:0000256" key="4">
    <source>
        <dbReference type="SAM" id="MobiDB-lite"/>
    </source>
</evidence>
<proteinExistence type="predicted"/>
<feature type="repeat" description="ANK" evidence="3">
    <location>
        <begin position="69"/>
        <end position="101"/>
    </location>
</feature>
<keyword evidence="6" id="KW-1185">Reference proteome</keyword>
<dbReference type="SUPFAM" id="SSF48403">
    <property type="entry name" value="Ankyrin repeat"/>
    <property type="match status" value="1"/>
</dbReference>
<dbReference type="AlphaFoldDB" id="A0A6A6GTP9"/>